<dbReference type="InterPro" id="IPR001104">
    <property type="entry name" value="3-oxo-5_a-steroid_4-DH_C"/>
</dbReference>
<evidence type="ECO:0000313" key="8">
    <source>
        <dbReference type="EMBL" id="WPK27215.1"/>
    </source>
</evidence>
<comment type="subcellular location">
    <subcellularLocation>
        <location evidence="1">Endomembrane system</location>
        <topology evidence="1">Multi-pass membrane protein</topology>
    </subcellularLocation>
    <subcellularLocation>
        <location evidence="5">Endoplasmic reticulum membrane</location>
    </subcellularLocation>
</comment>
<protein>
    <recommendedName>
        <fullName evidence="5">Polyprenal reductase</fullName>
        <ecNumber evidence="5">1.3.1.94</ecNumber>
    </recommendedName>
</protein>
<dbReference type="InterPro" id="IPR039698">
    <property type="entry name" value="Dfg10/SRD5A3"/>
</dbReference>
<comment type="pathway">
    <text evidence="5">Protein modification; protein glycosylation.</text>
</comment>
<feature type="signal peptide" evidence="6">
    <location>
        <begin position="1"/>
        <end position="17"/>
    </location>
</feature>
<dbReference type="GeneID" id="88175652"/>
<gene>
    <name evidence="8" type="ORF">PUMCH_004592</name>
</gene>
<feature type="transmembrane region" description="Helical" evidence="5">
    <location>
        <begin position="239"/>
        <end position="263"/>
    </location>
</feature>
<dbReference type="PROSITE" id="PS50244">
    <property type="entry name" value="S5A_REDUCTASE"/>
    <property type="match status" value="1"/>
</dbReference>
<dbReference type="GO" id="GO:0102389">
    <property type="term" value="F:polyprenol reductase activity"/>
    <property type="evidence" value="ECO:0007669"/>
    <property type="project" value="UniProtKB-UniRule"/>
</dbReference>
<keyword evidence="5" id="KW-0521">NADP</keyword>
<comment type="catalytic activity">
    <reaction evidence="5">
        <text>a di-trans,poly-cis-dolichal + NADP(+) = a di-trans,poly-cis-polyprenal + NADPH + H(+)</text>
        <dbReference type="Rhea" id="RHEA:80727"/>
        <dbReference type="Rhea" id="RHEA-COMP:19536"/>
        <dbReference type="Rhea" id="RHEA-COMP:19537"/>
        <dbReference type="ChEBI" id="CHEBI:15378"/>
        <dbReference type="ChEBI" id="CHEBI:57783"/>
        <dbReference type="ChEBI" id="CHEBI:58349"/>
        <dbReference type="ChEBI" id="CHEBI:231623"/>
        <dbReference type="ChEBI" id="CHEBI:231637"/>
        <dbReference type="EC" id="1.3.1.94"/>
    </reaction>
    <physiologicalReaction direction="right-to-left" evidence="5">
        <dbReference type="Rhea" id="RHEA:80729"/>
    </physiologicalReaction>
</comment>
<keyword evidence="6" id="KW-0732">Signal</keyword>
<feature type="transmembrane region" description="Helical" evidence="5">
    <location>
        <begin position="152"/>
        <end position="173"/>
    </location>
</feature>
<feature type="transmembrane region" description="Helical" evidence="5">
    <location>
        <begin position="41"/>
        <end position="57"/>
    </location>
</feature>
<evidence type="ECO:0000256" key="5">
    <source>
        <dbReference type="RuleBase" id="RU367081"/>
    </source>
</evidence>
<feature type="domain" description="3-oxo-5-alpha-steroid 4-dehydrogenase C-terminal" evidence="7">
    <location>
        <begin position="223"/>
        <end position="314"/>
    </location>
</feature>
<feature type="transmembrane region" description="Helical" evidence="5">
    <location>
        <begin position="96"/>
        <end position="115"/>
    </location>
</feature>
<dbReference type="EC" id="1.3.1.94" evidence="5"/>
<dbReference type="EMBL" id="CP138899">
    <property type="protein sequence ID" value="WPK27215.1"/>
    <property type="molecule type" value="Genomic_DNA"/>
</dbReference>
<dbReference type="GO" id="GO:0160198">
    <property type="term" value="F:polyprenal reductase activity"/>
    <property type="evidence" value="ECO:0007669"/>
    <property type="project" value="UniProtKB-EC"/>
</dbReference>
<feature type="chain" id="PRO_5043960137" description="Polyprenal reductase" evidence="6">
    <location>
        <begin position="18"/>
        <end position="314"/>
    </location>
</feature>
<organism evidence="8 9">
    <name type="scientific">Australozyma saopauloensis</name>
    <dbReference type="NCBI Taxonomy" id="291208"/>
    <lineage>
        <taxon>Eukaryota</taxon>
        <taxon>Fungi</taxon>
        <taxon>Dikarya</taxon>
        <taxon>Ascomycota</taxon>
        <taxon>Saccharomycotina</taxon>
        <taxon>Pichiomycetes</taxon>
        <taxon>Metschnikowiaceae</taxon>
        <taxon>Australozyma</taxon>
    </lineage>
</organism>
<dbReference type="Proteomes" id="UP001338582">
    <property type="component" value="Chromosome 6"/>
</dbReference>
<evidence type="ECO:0000256" key="4">
    <source>
        <dbReference type="ARBA" id="ARBA00023136"/>
    </source>
</evidence>
<dbReference type="GO" id="GO:0003865">
    <property type="term" value="F:3-oxo-5-alpha-steroid 4-dehydrogenase activity"/>
    <property type="evidence" value="ECO:0007669"/>
    <property type="project" value="TreeGrafter"/>
</dbReference>
<comment type="function">
    <text evidence="5">Plays a key role in early steps of protein N-linked glycosylation by being involved in the conversion of polyprenol into dolichol. Acts as a polyprenal reductase that mediates the reduction of polyprenal into dolichal in a NADP-dependent mechanism. Dolichols are required for the synthesis of dolichol-linked monosaccharides and the oligosaccharide precursor used for N-glycosylation.</text>
</comment>
<sequence length="314" mass="36045">MCLFYFLFFLSAPRSRCRSNVMLSTTTFFLWMEQIPTLATAYFVSVALALVAARCVPQLERFFQHGKLVGGGNLKSHWALDALGNISVPKSWFAHFYFLFLALMLFFCCSCWDYAPNDATRLLWVLLTLQAARRSLESVFVTRWSTESRMHISHYAVGILFYVLIPLIVFLGLEAKRQLPSKQLAVVRLQYVLGVPCENFREFLSGPLVFLYLYFSMDQLGNHLHLSSLKKYTAPTADLFLVVACAHYLDEVILYGIIALLSLNSGNTRLSIALGSAWLFVLVNLSISARETQVFYQKKFDDYRIRYCIIPYLY</sequence>
<evidence type="ECO:0000256" key="2">
    <source>
        <dbReference type="ARBA" id="ARBA00022692"/>
    </source>
</evidence>
<name>A0AAX4HF80_9ASCO</name>
<keyword evidence="5" id="KW-0256">Endoplasmic reticulum</keyword>
<evidence type="ECO:0000256" key="6">
    <source>
        <dbReference type="SAM" id="SignalP"/>
    </source>
</evidence>
<dbReference type="PANTHER" id="PTHR14624">
    <property type="entry name" value="DFG10 PROTEIN"/>
    <property type="match status" value="1"/>
</dbReference>
<dbReference type="GO" id="GO:0016095">
    <property type="term" value="P:polyprenol catabolic process"/>
    <property type="evidence" value="ECO:0007669"/>
    <property type="project" value="UniProtKB-UniRule"/>
</dbReference>
<evidence type="ECO:0000256" key="1">
    <source>
        <dbReference type="ARBA" id="ARBA00004127"/>
    </source>
</evidence>
<evidence type="ECO:0000256" key="3">
    <source>
        <dbReference type="ARBA" id="ARBA00022989"/>
    </source>
</evidence>
<dbReference type="KEGG" id="asau:88175652"/>
<dbReference type="Pfam" id="PF02544">
    <property type="entry name" value="Steroid_dh"/>
    <property type="match status" value="1"/>
</dbReference>
<accession>A0AAX4HF80</accession>
<reference evidence="8 9" key="1">
    <citation type="submission" date="2023-10" db="EMBL/GenBank/DDBJ databases">
        <title>Draft Genome Sequence of Candida saopaulonensis from a very Premature Infant with Sepsis.</title>
        <authorList>
            <person name="Ning Y."/>
            <person name="Dai R."/>
            <person name="Xiao M."/>
            <person name="Xu Y."/>
            <person name="Yan Q."/>
            <person name="Zhang L."/>
        </authorList>
    </citation>
    <scope>NUCLEOTIDE SEQUENCE [LARGE SCALE GENOMIC DNA]</scope>
    <source>
        <strain evidence="8 9">19XY460</strain>
    </source>
</reference>
<keyword evidence="2 5" id="KW-0812">Transmembrane</keyword>
<proteinExistence type="inferred from homology"/>
<dbReference type="AlphaFoldDB" id="A0AAX4HF80"/>
<keyword evidence="3 5" id="KW-1133">Transmembrane helix</keyword>
<dbReference type="PANTHER" id="PTHR14624:SF0">
    <property type="entry name" value="POLYPRENOL REDUCTASE"/>
    <property type="match status" value="1"/>
</dbReference>
<feature type="transmembrane region" description="Helical" evidence="5">
    <location>
        <begin position="269"/>
        <end position="289"/>
    </location>
</feature>
<keyword evidence="5" id="KW-0560">Oxidoreductase</keyword>
<comment type="similarity">
    <text evidence="5">Belongs to the steroid 5-alpha reductase family. Polyprenal reductase subfamily.</text>
</comment>
<evidence type="ECO:0000259" key="7">
    <source>
        <dbReference type="Pfam" id="PF02544"/>
    </source>
</evidence>
<dbReference type="RefSeq" id="XP_062879593.1">
    <property type="nucleotide sequence ID" value="XM_063023523.1"/>
</dbReference>
<evidence type="ECO:0000313" key="9">
    <source>
        <dbReference type="Proteomes" id="UP001338582"/>
    </source>
</evidence>
<keyword evidence="4 5" id="KW-0472">Membrane</keyword>
<keyword evidence="9" id="KW-1185">Reference proteome</keyword>
<dbReference type="GO" id="GO:0005789">
    <property type="term" value="C:endoplasmic reticulum membrane"/>
    <property type="evidence" value="ECO:0007669"/>
    <property type="project" value="UniProtKB-SubCell"/>
</dbReference>
<dbReference type="GO" id="GO:0006488">
    <property type="term" value="P:dolichol-linked oligosaccharide biosynthetic process"/>
    <property type="evidence" value="ECO:0007669"/>
    <property type="project" value="UniProtKB-UniRule"/>
</dbReference>